<evidence type="ECO:0000259" key="9">
    <source>
        <dbReference type="Pfam" id="PF04082"/>
    </source>
</evidence>
<dbReference type="GO" id="GO:0051920">
    <property type="term" value="F:peroxiredoxin activity"/>
    <property type="evidence" value="ECO:0007669"/>
    <property type="project" value="InterPro"/>
</dbReference>
<protein>
    <recommendedName>
        <fullName evidence="12">Transcription factor domain-containing protein</fullName>
    </recommendedName>
</protein>
<evidence type="ECO:0000256" key="3">
    <source>
        <dbReference type="ARBA" id="ARBA00022737"/>
    </source>
</evidence>
<dbReference type="OrthoDB" id="1405595at2759"/>
<keyword evidence="4" id="KW-0863">Zinc-finger</keyword>
<name>A0A9W4P5H8_9EURO</name>
<proteinExistence type="predicted"/>
<dbReference type="InterPro" id="IPR029032">
    <property type="entry name" value="AhpD-like"/>
</dbReference>
<keyword evidence="5" id="KW-0862">Zinc</keyword>
<feature type="region of interest" description="Disordered" evidence="7">
    <location>
        <begin position="146"/>
        <end position="180"/>
    </location>
</feature>
<organism evidence="10 11">
    <name type="scientific">Penicillium egyptiacum</name>
    <dbReference type="NCBI Taxonomy" id="1303716"/>
    <lineage>
        <taxon>Eukaryota</taxon>
        <taxon>Fungi</taxon>
        <taxon>Dikarya</taxon>
        <taxon>Ascomycota</taxon>
        <taxon>Pezizomycotina</taxon>
        <taxon>Eurotiomycetes</taxon>
        <taxon>Eurotiomycetidae</taxon>
        <taxon>Eurotiales</taxon>
        <taxon>Aspergillaceae</taxon>
        <taxon>Penicillium</taxon>
    </lineage>
</organism>
<evidence type="ECO:0008006" key="12">
    <source>
        <dbReference type="Google" id="ProtNLM"/>
    </source>
</evidence>
<keyword evidence="6" id="KW-0539">Nucleus</keyword>
<evidence type="ECO:0000313" key="11">
    <source>
        <dbReference type="Proteomes" id="UP001154252"/>
    </source>
</evidence>
<dbReference type="InterPro" id="IPR051059">
    <property type="entry name" value="VerF-like"/>
</dbReference>
<evidence type="ECO:0000256" key="7">
    <source>
        <dbReference type="SAM" id="MobiDB-lite"/>
    </source>
</evidence>
<accession>A0A9W4P5H8</accession>
<reference evidence="10" key="1">
    <citation type="submission" date="2021-07" db="EMBL/GenBank/DDBJ databases">
        <authorList>
            <person name="Branca A.L. A."/>
        </authorList>
    </citation>
    <scope>NUCLEOTIDE SEQUENCE</scope>
</reference>
<evidence type="ECO:0000256" key="5">
    <source>
        <dbReference type="ARBA" id="ARBA00022833"/>
    </source>
</evidence>
<dbReference type="Proteomes" id="UP001154252">
    <property type="component" value="Unassembled WGS sequence"/>
</dbReference>
<evidence type="ECO:0000256" key="4">
    <source>
        <dbReference type="ARBA" id="ARBA00022771"/>
    </source>
</evidence>
<dbReference type="GO" id="GO:0008270">
    <property type="term" value="F:zinc ion binding"/>
    <property type="evidence" value="ECO:0007669"/>
    <property type="project" value="UniProtKB-KW"/>
</dbReference>
<dbReference type="SUPFAM" id="SSF69118">
    <property type="entry name" value="AhpD-like"/>
    <property type="match status" value="1"/>
</dbReference>
<feature type="domain" description="Carboxymuconolactone decarboxylase-like" evidence="8">
    <location>
        <begin position="849"/>
        <end position="929"/>
    </location>
</feature>
<evidence type="ECO:0000256" key="1">
    <source>
        <dbReference type="ARBA" id="ARBA00004123"/>
    </source>
</evidence>
<dbReference type="Pfam" id="PF04082">
    <property type="entry name" value="Fungal_trans"/>
    <property type="match status" value="1"/>
</dbReference>
<dbReference type="InterPro" id="IPR007219">
    <property type="entry name" value="XnlR_reg_dom"/>
</dbReference>
<feature type="compositionally biased region" description="Polar residues" evidence="7">
    <location>
        <begin position="168"/>
        <end position="180"/>
    </location>
</feature>
<dbReference type="AlphaFoldDB" id="A0A9W4P5H8"/>
<dbReference type="PANTHER" id="PTHR40626:SF10">
    <property type="entry name" value="C2H2-TYPE DOMAIN-CONTAINING PROTEIN"/>
    <property type="match status" value="1"/>
</dbReference>
<dbReference type="GO" id="GO:0000785">
    <property type="term" value="C:chromatin"/>
    <property type="evidence" value="ECO:0007669"/>
    <property type="project" value="TreeGrafter"/>
</dbReference>
<gene>
    <name evidence="10" type="ORF">PEGY_LOCUS3827</name>
</gene>
<dbReference type="Gene3D" id="1.20.1290.10">
    <property type="entry name" value="AhpD-like"/>
    <property type="match status" value="1"/>
</dbReference>
<keyword evidence="11" id="KW-1185">Reference proteome</keyword>
<dbReference type="GO" id="GO:0006351">
    <property type="term" value="P:DNA-templated transcription"/>
    <property type="evidence" value="ECO:0007669"/>
    <property type="project" value="InterPro"/>
</dbReference>
<sequence>MEINYVRDLLNRHIKLTHTDKFTVTRKVSAGAPSGLDLNQAGAPLPGGLVQTGLGENADPQLSTASSLPGYMQTADDTSTTKPPLPPICEPDPELPSFSFNYLDGVSLPLFDAQPAFYPELSLNDSLLFSPLDNNHTGLQVEYLNSEKEPDSNHTLPGRLSRLGSFSPEPQTKTTQAEPTQPYQHSFSFMRISQEDWIRISESLAKFQNILPADHKLPSRHAFTRYLHGFVTGFHPHFPILHLPTLSIQKMLPELIIALAAVGAHYCLELHQGIKLFHIARAISLEQIRLRESMMEQKDAFPDPGGFFPTPPSASTRYYENPQFNTQDLAQQPMDSKEDHATIGTMQALFFLMAMATWAGAHRPLVRHAISTQSVLAMMIRQHGLHETPSNASTWEDWARVESSRRTKLIIFSFFNLHRILFNLPSPVMMSDVNLRLPCTEQLWKAPSARYWSSIVQDFEQPLLFQDCFEMLFRPSKPAPACSSLGSHIMIHALLQHIFSVQQATRLSSLNDGLGSELSVSLGQALKKWQKVWELNSESSLNPLDKHGPIAFNSTALFHLAYIRLAADIGPARSLLEQTHTQIATRLMDQPDLRRGPMLTLAARHAVTLCPPVQMGVYFVGRAPSWSVMHAVCSMDYAYILNQFLKATTTKELEYPLGADEKLVLNVLKETLREVESSSPHGNPGVIDCTPHLLGPKAVRAWATILQGMRTWNAVDLITKTLFTYVDLLERRVCRLLQEPFVGHYPSASPLLCPNPPICPTGRGFGVNINSPNLSHHNTSDNPISQSTKPRLCLQVCLIIVIMSTGPEFDGLHTKMFDLGLQNRREVVGDAYVNTALENGSSEFSYPGQQLVTEWCWGNVWSRPGLERKQRSLLNIGMLIALKSWPELGVHVRGAINNGLTEVEIRESILHATIYCGVPAGVEAMKVAEKTLTHMVAKGEHKQELADKSPLVR</sequence>
<dbReference type="EMBL" id="CAJVRC010000848">
    <property type="protein sequence ID" value="CAG8894302.1"/>
    <property type="molecule type" value="Genomic_DNA"/>
</dbReference>
<dbReference type="GO" id="GO:0000981">
    <property type="term" value="F:DNA-binding transcription factor activity, RNA polymerase II-specific"/>
    <property type="evidence" value="ECO:0007669"/>
    <property type="project" value="InterPro"/>
</dbReference>
<dbReference type="Pfam" id="PF02627">
    <property type="entry name" value="CMD"/>
    <property type="match status" value="1"/>
</dbReference>
<evidence type="ECO:0000256" key="6">
    <source>
        <dbReference type="ARBA" id="ARBA00023242"/>
    </source>
</evidence>
<dbReference type="GO" id="GO:0000978">
    <property type="term" value="F:RNA polymerase II cis-regulatory region sequence-specific DNA binding"/>
    <property type="evidence" value="ECO:0007669"/>
    <property type="project" value="InterPro"/>
</dbReference>
<comment type="caution">
    <text evidence="10">The sequence shown here is derived from an EMBL/GenBank/DDBJ whole genome shotgun (WGS) entry which is preliminary data.</text>
</comment>
<dbReference type="PANTHER" id="PTHR40626">
    <property type="entry name" value="MIP31509P"/>
    <property type="match status" value="1"/>
</dbReference>
<feature type="domain" description="Xylanolytic transcriptional activator regulatory" evidence="9">
    <location>
        <begin position="230"/>
        <end position="514"/>
    </location>
</feature>
<keyword evidence="2" id="KW-0479">Metal-binding</keyword>
<evidence type="ECO:0000259" key="8">
    <source>
        <dbReference type="Pfam" id="PF02627"/>
    </source>
</evidence>
<dbReference type="GO" id="GO:0005634">
    <property type="term" value="C:nucleus"/>
    <property type="evidence" value="ECO:0007669"/>
    <property type="project" value="UniProtKB-SubCell"/>
</dbReference>
<dbReference type="InterPro" id="IPR003779">
    <property type="entry name" value="CMD-like"/>
</dbReference>
<evidence type="ECO:0000256" key="2">
    <source>
        <dbReference type="ARBA" id="ARBA00022723"/>
    </source>
</evidence>
<comment type="subcellular location">
    <subcellularLocation>
        <location evidence="1">Nucleus</location>
    </subcellularLocation>
</comment>
<keyword evidence="3" id="KW-0677">Repeat</keyword>
<evidence type="ECO:0000313" key="10">
    <source>
        <dbReference type="EMBL" id="CAG8894302.1"/>
    </source>
</evidence>